<evidence type="ECO:0000256" key="2">
    <source>
        <dbReference type="SAM" id="Phobius"/>
    </source>
</evidence>
<gene>
    <name evidence="3" type="ORF">M5W82_07485</name>
</gene>
<feature type="compositionally biased region" description="Basic residues" evidence="1">
    <location>
        <begin position="32"/>
        <end position="52"/>
    </location>
</feature>
<dbReference type="Proteomes" id="UP001527052">
    <property type="component" value="Unassembled WGS sequence"/>
</dbReference>
<keyword evidence="2" id="KW-0812">Transmembrane</keyword>
<keyword evidence="2" id="KW-1133">Transmembrane helix</keyword>
<feature type="transmembrane region" description="Helical" evidence="2">
    <location>
        <begin position="6"/>
        <end position="27"/>
    </location>
</feature>
<keyword evidence="4" id="KW-1185">Reference proteome</keyword>
<protein>
    <submittedName>
        <fullName evidence="3">Uncharacterized protein</fullName>
    </submittedName>
</protein>
<reference evidence="3 4" key="1">
    <citation type="submission" date="2022-05" db="EMBL/GenBank/DDBJ databases">
        <title>Genome Sequencing of Bee-Associated Microbes.</title>
        <authorList>
            <person name="Dunlap C."/>
        </authorList>
    </citation>
    <scope>NUCLEOTIDE SEQUENCE [LARGE SCALE GENOMIC DNA]</scope>
    <source>
        <strain evidence="3 4">NRRL BD-083</strain>
    </source>
</reference>
<dbReference type="EMBL" id="JAMDLZ010000012">
    <property type="protein sequence ID" value="MCY9546794.1"/>
    <property type="molecule type" value="Genomic_DNA"/>
</dbReference>
<evidence type="ECO:0000313" key="3">
    <source>
        <dbReference type="EMBL" id="MCY9546794.1"/>
    </source>
</evidence>
<keyword evidence="2" id="KW-0472">Membrane</keyword>
<proteinExistence type="predicted"/>
<accession>A0ABT4EMA5</accession>
<organism evidence="3 4">
    <name type="scientific">Lysinibacillus xylanilyticus</name>
    <dbReference type="NCBI Taxonomy" id="582475"/>
    <lineage>
        <taxon>Bacteria</taxon>
        <taxon>Bacillati</taxon>
        <taxon>Bacillota</taxon>
        <taxon>Bacilli</taxon>
        <taxon>Bacillales</taxon>
        <taxon>Bacillaceae</taxon>
        <taxon>Lysinibacillus</taxon>
    </lineage>
</organism>
<comment type="caution">
    <text evidence="3">The sequence shown here is derived from an EMBL/GenBank/DDBJ whole genome shotgun (WGS) entry which is preliminary data.</text>
</comment>
<sequence>MDYETILKHTATIVGILGGLSSFALNIQQLKNNKRKKNNKKRRQPTKPKRRK</sequence>
<evidence type="ECO:0000256" key="1">
    <source>
        <dbReference type="SAM" id="MobiDB-lite"/>
    </source>
</evidence>
<feature type="region of interest" description="Disordered" evidence="1">
    <location>
        <begin position="29"/>
        <end position="52"/>
    </location>
</feature>
<name>A0ABT4EMA5_9BACI</name>
<evidence type="ECO:0000313" key="4">
    <source>
        <dbReference type="Proteomes" id="UP001527052"/>
    </source>
</evidence>
<dbReference type="RefSeq" id="WP_268636980.1">
    <property type="nucleotide sequence ID" value="NZ_JAMDLZ010000012.1"/>
</dbReference>